<dbReference type="PANTHER" id="PTHR21197:SF0">
    <property type="entry name" value="UDP-GALACTOPYRANOSE MUTASE"/>
    <property type="match status" value="1"/>
</dbReference>
<keyword evidence="3" id="KW-1185">Reference proteome</keyword>
<dbReference type="PANTHER" id="PTHR21197">
    <property type="entry name" value="UDP-GALACTOPYRANOSE MUTASE"/>
    <property type="match status" value="1"/>
</dbReference>
<evidence type="ECO:0000259" key="1">
    <source>
        <dbReference type="Pfam" id="PF01593"/>
    </source>
</evidence>
<dbReference type="SUPFAM" id="SSF51905">
    <property type="entry name" value="FAD/NAD(P)-binding domain"/>
    <property type="match status" value="1"/>
</dbReference>
<feature type="domain" description="Amine oxidase" evidence="1">
    <location>
        <begin position="9"/>
        <end position="432"/>
    </location>
</feature>
<evidence type="ECO:0000313" key="3">
    <source>
        <dbReference type="Proteomes" id="UP001207918"/>
    </source>
</evidence>
<dbReference type="EMBL" id="JAGGJA010000004">
    <property type="protein sequence ID" value="MCW9706757.1"/>
    <property type="molecule type" value="Genomic_DNA"/>
</dbReference>
<dbReference type="InterPro" id="IPR002937">
    <property type="entry name" value="Amino_oxidase"/>
</dbReference>
<accession>A0ABT3PLG6</accession>
<evidence type="ECO:0000313" key="2">
    <source>
        <dbReference type="EMBL" id="MCW9706757.1"/>
    </source>
</evidence>
<gene>
    <name evidence="2" type="ORF">J6I44_07805</name>
</gene>
<sequence length="439" mass="50175">MICILGTGMAGFGAAYRLRQEGINNEICLYDKNSYIGGHTASFETDDGFIFDDGPHISFTEDKRIRELLADNVDQEYETVKAVVNNYWKGHWVKHPAQCNLHGLPEDLIVDVLDDFIDTREKSNGEITNYKEWLYAKFGETFAENFPMVYGKKYHTVDAENMDIDWLGPRLYQPDLKEVLAGALKPATPDVHYVDKFRYPTNHGFVNYLEKFKQLADIKLNHKVTSIDAKEKLVRFGNGKTVEYEEVISSIPLPELTTNIIEDVPEEVIEAGKKLACTSCIIVNVGIDRDDITDAIWTYFYDTDIIFTRLSFPYKMSPNTVPKGCGSIQAEIYFSDKYRPVDRKPEDCIEPVIADLKRCGLIKEDDKILHTNTLFIKYANVIFDLDRSQAVKTVHEYLDDIGIRYCGRYGDWGYIWTDQAFKSGENAAQKMIDSNTIVA</sequence>
<dbReference type="RefSeq" id="WP_265765491.1">
    <property type="nucleotide sequence ID" value="NZ_JAGGJA010000004.1"/>
</dbReference>
<dbReference type="InterPro" id="IPR036188">
    <property type="entry name" value="FAD/NAD-bd_sf"/>
</dbReference>
<proteinExistence type="predicted"/>
<protein>
    <submittedName>
        <fullName evidence="2">NAD(P)-binding protein</fullName>
    </submittedName>
</protein>
<reference evidence="2 3" key="1">
    <citation type="submission" date="2021-03" db="EMBL/GenBank/DDBJ databases">
        <title>Aliifodinibius sp. nov., a new bacterium isolated from saline soil.</title>
        <authorList>
            <person name="Galisteo C."/>
            <person name="De La Haba R."/>
            <person name="Sanchez-Porro C."/>
            <person name="Ventosa A."/>
        </authorList>
    </citation>
    <scope>NUCLEOTIDE SEQUENCE [LARGE SCALE GENOMIC DNA]</scope>
    <source>
        <strain evidence="2 3">1BSP15-2V2</strain>
    </source>
</reference>
<dbReference type="Proteomes" id="UP001207918">
    <property type="component" value="Unassembled WGS sequence"/>
</dbReference>
<comment type="caution">
    <text evidence="2">The sequence shown here is derived from an EMBL/GenBank/DDBJ whole genome shotgun (WGS) entry which is preliminary data.</text>
</comment>
<dbReference type="Gene3D" id="3.50.50.60">
    <property type="entry name" value="FAD/NAD(P)-binding domain"/>
    <property type="match status" value="1"/>
</dbReference>
<name>A0ABT3PLG6_9BACT</name>
<dbReference type="Pfam" id="PF01593">
    <property type="entry name" value="Amino_oxidase"/>
    <property type="match status" value="1"/>
</dbReference>
<organism evidence="2 3">
    <name type="scientific">Fodinibius salsisoli</name>
    <dbReference type="NCBI Taxonomy" id="2820877"/>
    <lineage>
        <taxon>Bacteria</taxon>
        <taxon>Pseudomonadati</taxon>
        <taxon>Balneolota</taxon>
        <taxon>Balneolia</taxon>
        <taxon>Balneolales</taxon>
        <taxon>Balneolaceae</taxon>
        <taxon>Fodinibius</taxon>
    </lineage>
</organism>